<evidence type="ECO:0000259" key="2">
    <source>
        <dbReference type="Pfam" id="PF17111"/>
    </source>
</evidence>
<dbReference type="EMBL" id="PJEX01000373">
    <property type="protein sequence ID" value="TKW50641.1"/>
    <property type="molecule type" value="Genomic_DNA"/>
</dbReference>
<comment type="caution">
    <text evidence="4">The sequence shown here is derived from an EMBL/GenBank/DDBJ whole genome shotgun (WGS) entry which is preliminary data.</text>
</comment>
<reference evidence="4 5" key="1">
    <citation type="journal article" date="2019" name="PLoS ONE">
        <title>Comparative genome analysis indicates high evolutionary potential of pathogenicity genes in Colletotrichum tanaceti.</title>
        <authorList>
            <person name="Lelwala R.V."/>
            <person name="Korhonen P.K."/>
            <person name="Young N.D."/>
            <person name="Scott J.B."/>
            <person name="Ades P.A."/>
            <person name="Gasser R.B."/>
            <person name="Taylor P.W.J."/>
        </authorList>
    </citation>
    <scope>NUCLEOTIDE SEQUENCE [LARGE SCALE GENOMIC DNA]</scope>
    <source>
        <strain evidence="4">BRIP57314</strain>
    </source>
</reference>
<dbReference type="InterPro" id="IPR054464">
    <property type="entry name" value="ULD_fung"/>
</dbReference>
<dbReference type="Pfam" id="PF22893">
    <property type="entry name" value="ULD_2"/>
    <property type="match status" value="1"/>
</dbReference>
<dbReference type="InterPro" id="IPR031348">
    <property type="entry name" value="PigL_N"/>
</dbReference>
<dbReference type="Pfam" id="PF17111">
    <property type="entry name" value="PigL_N"/>
    <property type="match status" value="1"/>
</dbReference>
<feature type="compositionally biased region" description="Low complexity" evidence="1">
    <location>
        <begin position="498"/>
        <end position="510"/>
    </location>
</feature>
<name>A0A4U6X5E7_9PEZI</name>
<feature type="region of interest" description="Disordered" evidence="1">
    <location>
        <begin position="460"/>
        <end position="558"/>
    </location>
</feature>
<evidence type="ECO:0000313" key="4">
    <source>
        <dbReference type="EMBL" id="TKW50641.1"/>
    </source>
</evidence>
<protein>
    <submittedName>
        <fullName evidence="4">Uncharacterized protein</fullName>
    </submittedName>
</protein>
<evidence type="ECO:0000313" key="5">
    <source>
        <dbReference type="Proteomes" id="UP000310108"/>
    </source>
</evidence>
<evidence type="ECO:0000259" key="3">
    <source>
        <dbReference type="Pfam" id="PF22893"/>
    </source>
</evidence>
<feature type="domain" description="Ubiquitin-like" evidence="3">
    <location>
        <begin position="342"/>
        <end position="427"/>
    </location>
</feature>
<feature type="compositionally biased region" description="Polar residues" evidence="1">
    <location>
        <begin position="326"/>
        <end position="339"/>
    </location>
</feature>
<sequence>MDPLSIIAGIAGISQAGASLSKIIFELISSTRGAPREIADIARGIHDLSLVLNELQHVLRDGSGLCRRKLLGNVRSASRRIGTIHKKVERLISDAGSGFGRLAWAFRRSEVTQLLREIEGHKSLISLKLQTISLAIQIMVATSSDKRPYANGLRDSDEALRRQQAENTIHAVLHSIRNLVRDNTTPTKEDSGSGSEQEEVNKTSPAADGEATEPRENRLTLWKEAPNDTAVWIYGLVFSAYAETREDDADPKESEHSASTSSMLVVRGRDSDSFALLTYQKPVQGSKVVEALLEEWTVLTEDEIRGVAAPRDPADEPTTRPRQPYTKVQDQQGTPSTSYRGEEVVYFKDAIGRKFTFPLEKVKTWEGISSHIKEAFIRVDIIGPHVVEEHFDLVAISGDKIGSIILPSTWEHLIQAGDSIEMLMWPMRPPSLMERMRQSQSTGTEANTEVNAAFMGMKAKEPQQAGRATPKPGLVSGGKKTIPVDPSAPSPVPRTKSPRSSLPSNSSALPGGTGSALGQGSKKQHRTAEEKKRTRKHDDCQGRARTGRSGAQPMTNHTTVLSLGGKVGCMVTHRIRQSSPK</sequence>
<proteinExistence type="predicted"/>
<dbReference type="STRING" id="1306861.A0A4U6X5E7"/>
<keyword evidence="5" id="KW-1185">Reference proteome</keyword>
<dbReference type="Proteomes" id="UP000310108">
    <property type="component" value="Unassembled WGS sequence"/>
</dbReference>
<dbReference type="PANTHER" id="PTHR36167:SF3">
    <property type="entry name" value="C2H2 FINGER DOMAIN TRANSCRIPTION FACTOR (EUROFUNG)-RELATED"/>
    <property type="match status" value="1"/>
</dbReference>
<feature type="region of interest" description="Disordered" evidence="1">
    <location>
        <begin position="177"/>
        <end position="215"/>
    </location>
</feature>
<dbReference type="GO" id="GO:0006355">
    <property type="term" value="P:regulation of DNA-templated transcription"/>
    <property type="evidence" value="ECO:0007669"/>
    <property type="project" value="InterPro"/>
</dbReference>
<dbReference type="InterPro" id="IPR039327">
    <property type="entry name" value="CON7-like"/>
</dbReference>
<dbReference type="AlphaFoldDB" id="A0A4U6X5E7"/>
<feature type="compositionally biased region" description="Basic and acidic residues" evidence="1">
    <location>
        <begin position="526"/>
        <end position="542"/>
    </location>
</feature>
<feature type="domain" description="Azaphilone pigments biosynthesis cluster protein L N-terminal" evidence="2">
    <location>
        <begin position="1"/>
        <end position="163"/>
    </location>
</feature>
<evidence type="ECO:0000256" key="1">
    <source>
        <dbReference type="SAM" id="MobiDB-lite"/>
    </source>
</evidence>
<feature type="region of interest" description="Disordered" evidence="1">
    <location>
        <begin position="306"/>
        <end position="339"/>
    </location>
</feature>
<gene>
    <name evidence="4" type="ORF">CTA1_5678</name>
</gene>
<dbReference type="PANTHER" id="PTHR36167">
    <property type="entry name" value="C2H2 FINGER DOMAIN TRANSCRIPTION FACTOR (EUROFUNG)-RELATED"/>
    <property type="match status" value="1"/>
</dbReference>
<accession>A0A4U6X5E7</accession>
<organism evidence="4 5">
    <name type="scientific">Colletotrichum tanaceti</name>
    <dbReference type="NCBI Taxonomy" id="1306861"/>
    <lineage>
        <taxon>Eukaryota</taxon>
        <taxon>Fungi</taxon>
        <taxon>Dikarya</taxon>
        <taxon>Ascomycota</taxon>
        <taxon>Pezizomycotina</taxon>
        <taxon>Sordariomycetes</taxon>
        <taxon>Hypocreomycetidae</taxon>
        <taxon>Glomerellales</taxon>
        <taxon>Glomerellaceae</taxon>
        <taxon>Colletotrichum</taxon>
        <taxon>Colletotrichum destructivum species complex</taxon>
    </lineage>
</organism>